<dbReference type="STRING" id="34086.SAMN04488084_10682"/>
<gene>
    <name evidence="1" type="ORF">SAMN03003324_01918</name>
</gene>
<organism evidence="1 2">
    <name type="scientific">Pedobacter antarcticus</name>
    <dbReference type="NCBI Taxonomy" id="34086"/>
    <lineage>
        <taxon>Bacteria</taxon>
        <taxon>Pseudomonadati</taxon>
        <taxon>Bacteroidota</taxon>
        <taxon>Sphingobacteriia</taxon>
        <taxon>Sphingobacteriales</taxon>
        <taxon>Sphingobacteriaceae</taxon>
        <taxon>Pedobacter</taxon>
    </lineage>
</organism>
<dbReference type="AlphaFoldDB" id="A0A1I2EPB9"/>
<dbReference type="Proteomes" id="UP000183129">
    <property type="component" value="Unassembled WGS sequence"/>
</dbReference>
<accession>A0A1I2EPB9</accession>
<evidence type="ECO:0000313" key="1">
    <source>
        <dbReference type="EMBL" id="SFE94467.1"/>
    </source>
</evidence>
<name>A0A1I2EPB9_9SPHI</name>
<proteinExistence type="predicted"/>
<dbReference type="EMBL" id="FONS01000003">
    <property type="protein sequence ID" value="SFE94467.1"/>
    <property type="molecule type" value="Genomic_DNA"/>
</dbReference>
<reference evidence="1 2" key="1">
    <citation type="submission" date="2016-10" db="EMBL/GenBank/DDBJ databases">
        <authorList>
            <person name="de Groot N.N."/>
        </authorList>
    </citation>
    <scope>NUCLEOTIDE SEQUENCE [LARGE SCALE GENOMIC DNA]</scope>
    <source>
        <strain evidence="1 2">ATCC 51969</strain>
    </source>
</reference>
<protein>
    <submittedName>
        <fullName evidence="1">Uncharacterized protein</fullName>
    </submittedName>
</protein>
<dbReference type="RefSeq" id="WP_143007875.1">
    <property type="nucleotide sequence ID" value="NZ_FNGZ01000006.1"/>
</dbReference>
<sequence>MDWFKYTGSGSIYDPLNYMLIAIPNCPSPKLRLCAIYASRQILNSELKPVFTGMLQAEIATVIMTKQESVNVLLCP</sequence>
<evidence type="ECO:0000313" key="2">
    <source>
        <dbReference type="Proteomes" id="UP000183129"/>
    </source>
</evidence>